<protein>
    <submittedName>
        <fullName evidence="2">Uncharacterized protein</fullName>
    </submittedName>
</protein>
<proteinExistence type="predicted"/>
<keyword evidence="3" id="KW-1185">Reference proteome</keyword>
<gene>
    <name evidence="2" type="ORF">QE152_g25885</name>
</gene>
<feature type="transmembrane region" description="Helical" evidence="1">
    <location>
        <begin position="148"/>
        <end position="170"/>
    </location>
</feature>
<reference evidence="2 3" key="1">
    <citation type="journal article" date="2024" name="BMC Genomics">
        <title>De novo assembly and annotation of Popillia japonica's genome with initial clues to its potential as an invasive pest.</title>
        <authorList>
            <person name="Cucini C."/>
            <person name="Boschi S."/>
            <person name="Funari R."/>
            <person name="Cardaioli E."/>
            <person name="Iannotti N."/>
            <person name="Marturano G."/>
            <person name="Paoli F."/>
            <person name="Bruttini M."/>
            <person name="Carapelli A."/>
            <person name="Frati F."/>
            <person name="Nardi F."/>
        </authorList>
    </citation>
    <scope>NUCLEOTIDE SEQUENCE [LARGE SCALE GENOMIC DNA]</scope>
    <source>
        <strain evidence="2">DMR45628</strain>
    </source>
</reference>
<name>A0AAW1JZ04_POPJA</name>
<comment type="caution">
    <text evidence="2">The sequence shown here is derived from an EMBL/GenBank/DDBJ whole genome shotgun (WGS) entry which is preliminary data.</text>
</comment>
<evidence type="ECO:0000313" key="2">
    <source>
        <dbReference type="EMBL" id="KAK9710718.1"/>
    </source>
</evidence>
<sequence>MFCKFIETPPFLPDLNRSGELEFLYVKEAIRTSNTQAYAFIGIASAVISQMLYDALSNPGYTESFFDATLNVTRSKRIRSLPFNTKLAFETIDSPYYEIACIYGIVSGAIFGYSVGIMDALICGIMCHIRAQLLILEECLRSYIPRGIYLMASIFYTLYNSCAVLSYCLINKYLQSYISN</sequence>
<feature type="transmembrane region" description="Helical" evidence="1">
    <location>
        <begin position="102"/>
        <end position="127"/>
    </location>
</feature>
<keyword evidence="1" id="KW-0472">Membrane</keyword>
<evidence type="ECO:0000313" key="3">
    <source>
        <dbReference type="Proteomes" id="UP001458880"/>
    </source>
</evidence>
<organism evidence="2 3">
    <name type="scientific">Popillia japonica</name>
    <name type="common">Japanese beetle</name>
    <dbReference type="NCBI Taxonomy" id="7064"/>
    <lineage>
        <taxon>Eukaryota</taxon>
        <taxon>Metazoa</taxon>
        <taxon>Ecdysozoa</taxon>
        <taxon>Arthropoda</taxon>
        <taxon>Hexapoda</taxon>
        <taxon>Insecta</taxon>
        <taxon>Pterygota</taxon>
        <taxon>Neoptera</taxon>
        <taxon>Endopterygota</taxon>
        <taxon>Coleoptera</taxon>
        <taxon>Polyphaga</taxon>
        <taxon>Scarabaeiformia</taxon>
        <taxon>Scarabaeidae</taxon>
        <taxon>Rutelinae</taxon>
        <taxon>Popillia</taxon>
    </lineage>
</organism>
<dbReference type="AlphaFoldDB" id="A0AAW1JZ04"/>
<dbReference type="EMBL" id="JASPKY010000289">
    <property type="protein sequence ID" value="KAK9710718.1"/>
    <property type="molecule type" value="Genomic_DNA"/>
</dbReference>
<dbReference type="Proteomes" id="UP001458880">
    <property type="component" value="Unassembled WGS sequence"/>
</dbReference>
<keyword evidence="1" id="KW-1133">Transmembrane helix</keyword>
<keyword evidence="1" id="KW-0812">Transmembrane</keyword>
<evidence type="ECO:0000256" key="1">
    <source>
        <dbReference type="SAM" id="Phobius"/>
    </source>
</evidence>
<accession>A0AAW1JZ04</accession>